<dbReference type="AlphaFoldDB" id="A0A369KUX4"/>
<accession>A0A369KUX4</accession>
<proteinExistence type="predicted"/>
<organism evidence="2 3">
    <name type="scientific">Spirobacillus cienkowskii</name>
    <dbReference type="NCBI Taxonomy" id="495820"/>
    <lineage>
        <taxon>Bacteria</taxon>
        <taxon>Pseudomonadati</taxon>
        <taxon>Bdellovibrionota</taxon>
        <taxon>Oligoflexia</taxon>
        <taxon>Silvanigrellales</taxon>
        <taxon>Spirobacillus</taxon>
    </lineage>
</organism>
<evidence type="ECO:0000313" key="2">
    <source>
        <dbReference type="EMBL" id="RDB35553.1"/>
    </source>
</evidence>
<keyword evidence="1" id="KW-0732">Signal</keyword>
<dbReference type="Proteomes" id="UP000253934">
    <property type="component" value="Unassembled WGS sequence"/>
</dbReference>
<dbReference type="EMBL" id="QOVW01000082">
    <property type="protein sequence ID" value="RDB35553.1"/>
    <property type="molecule type" value="Genomic_DNA"/>
</dbReference>
<sequence length="68" mass="7794">MKKQFMKKVKWILTSAMVMTCTHIYALTAEEIKKGLKESYNSFKKLNSGKNATYTPSTKFVGNIDNQK</sequence>
<comment type="caution">
    <text evidence="2">The sequence shown here is derived from an EMBL/GenBank/DDBJ whole genome shotgun (WGS) entry which is preliminary data.</text>
</comment>
<evidence type="ECO:0000256" key="1">
    <source>
        <dbReference type="SAM" id="SignalP"/>
    </source>
</evidence>
<protein>
    <submittedName>
        <fullName evidence="2">Uncharacterized protein</fullName>
    </submittedName>
</protein>
<evidence type="ECO:0000313" key="3">
    <source>
        <dbReference type="Proteomes" id="UP000253934"/>
    </source>
</evidence>
<keyword evidence="3" id="KW-1185">Reference proteome</keyword>
<gene>
    <name evidence="2" type="ORF">DCC88_09685</name>
</gene>
<feature type="signal peptide" evidence="1">
    <location>
        <begin position="1"/>
        <end position="26"/>
    </location>
</feature>
<reference evidence="2" key="1">
    <citation type="submission" date="2018-04" db="EMBL/GenBank/DDBJ databases">
        <title>Draft genome sequence of the Candidatus Spirobacillus cienkowskii, a pathogen of freshwater Daphnia species, reconstructed from hemolymph metagenomic reads.</title>
        <authorList>
            <person name="Bresciani L."/>
            <person name="Lemos L.N."/>
            <person name="Wale N."/>
            <person name="Lin J.Y."/>
            <person name="Fernandes G.R."/>
            <person name="Duffy M.A."/>
            <person name="Rodrigues J.M."/>
        </authorList>
    </citation>
    <scope>NUCLEOTIDE SEQUENCE [LARGE SCALE GENOMIC DNA]</scope>
    <source>
        <strain evidence="2">Binning01</strain>
    </source>
</reference>
<name>A0A369KUX4_9BACT</name>
<feature type="chain" id="PRO_5016952485" evidence="1">
    <location>
        <begin position="27"/>
        <end position="68"/>
    </location>
</feature>